<dbReference type="InterPro" id="IPR000015">
    <property type="entry name" value="Fimb_usher"/>
</dbReference>
<dbReference type="InterPro" id="IPR025885">
    <property type="entry name" value="PapC_N"/>
</dbReference>
<keyword evidence="9" id="KW-1029">Fimbrium biogenesis</keyword>
<evidence type="ECO:0000256" key="4">
    <source>
        <dbReference type="ARBA" id="ARBA00022452"/>
    </source>
</evidence>
<dbReference type="Proteomes" id="UP000050489">
    <property type="component" value="Unassembled WGS sequence"/>
</dbReference>
<dbReference type="Gene3D" id="2.60.40.3110">
    <property type="match status" value="1"/>
</dbReference>
<evidence type="ECO:0000313" key="13">
    <source>
        <dbReference type="EMBL" id="OCO80162.1"/>
    </source>
</evidence>
<protein>
    <submittedName>
        <fullName evidence="13">Fimbrial assembly protein</fullName>
    </submittedName>
</protein>
<dbReference type="RefSeq" id="WP_055317035.1">
    <property type="nucleotide sequence ID" value="NZ_CADDTT010000041.1"/>
</dbReference>
<evidence type="ECO:0000256" key="3">
    <source>
        <dbReference type="ARBA" id="ARBA00022448"/>
    </source>
</evidence>
<evidence type="ECO:0000313" key="14">
    <source>
        <dbReference type="Proteomes" id="UP000050489"/>
    </source>
</evidence>
<proteinExistence type="inferred from homology"/>
<feature type="domain" description="PapC-like C-terminal" evidence="11">
    <location>
        <begin position="761"/>
        <end position="817"/>
    </location>
</feature>
<keyword evidence="4" id="KW-1134">Transmembrane beta strand</keyword>
<dbReference type="Pfam" id="PF00577">
    <property type="entry name" value="Usher"/>
    <property type="match status" value="1"/>
</dbReference>
<feature type="domain" description="PapC N-terminal" evidence="12">
    <location>
        <begin position="37"/>
        <end position="182"/>
    </location>
</feature>
<dbReference type="PANTHER" id="PTHR30451:SF10">
    <property type="entry name" value="OUTER MEMBRANE USHER PROTEIN YFCU-RELATED"/>
    <property type="match status" value="1"/>
</dbReference>
<comment type="caution">
    <text evidence="13">The sequence shown here is derived from an EMBL/GenBank/DDBJ whole genome shotgun (WGS) entry which is preliminary data.</text>
</comment>
<dbReference type="GO" id="GO:0009279">
    <property type="term" value="C:cell outer membrane"/>
    <property type="evidence" value="ECO:0007669"/>
    <property type="project" value="UniProtKB-SubCell"/>
</dbReference>
<evidence type="ECO:0000256" key="10">
    <source>
        <dbReference type="SAM" id="SignalP"/>
    </source>
</evidence>
<dbReference type="GO" id="GO:0015473">
    <property type="term" value="F:fimbrial usher porin activity"/>
    <property type="evidence" value="ECO:0007669"/>
    <property type="project" value="InterPro"/>
</dbReference>
<dbReference type="InterPro" id="IPR042186">
    <property type="entry name" value="FimD_plug_dom"/>
</dbReference>
<dbReference type="Gene3D" id="2.60.40.2610">
    <property type="entry name" value="Outer membrane usher protein FimD, plug domain"/>
    <property type="match status" value="1"/>
</dbReference>
<dbReference type="InterPro" id="IPR018030">
    <property type="entry name" value="Fimbrial_membr_usher_CS"/>
</dbReference>
<keyword evidence="8 9" id="KW-0998">Cell outer membrane</keyword>
<gene>
    <name evidence="13" type="ORF">AN695_0225415</name>
</gene>
<keyword evidence="5 9" id="KW-0812">Transmembrane</keyword>
<keyword evidence="3 9" id="KW-0813">Transport</keyword>
<evidence type="ECO:0000256" key="9">
    <source>
        <dbReference type="RuleBase" id="RU003884"/>
    </source>
</evidence>
<evidence type="ECO:0000256" key="8">
    <source>
        <dbReference type="ARBA" id="ARBA00023237"/>
    </source>
</evidence>
<evidence type="ECO:0000259" key="11">
    <source>
        <dbReference type="Pfam" id="PF13953"/>
    </source>
</evidence>
<dbReference type="NCBIfam" id="NF011812">
    <property type="entry name" value="PRK15284.1"/>
    <property type="match status" value="1"/>
</dbReference>
<dbReference type="AlphaFoldDB" id="A0A2F0P7U1"/>
<evidence type="ECO:0000256" key="7">
    <source>
        <dbReference type="ARBA" id="ARBA00023136"/>
    </source>
</evidence>
<evidence type="ECO:0000256" key="2">
    <source>
        <dbReference type="ARBA" id="ARBA00008064"/>
    </source>
</evidence>
<dbReference type="GO" id="GO:0009297">
    <property type="term" value="P:pilus assembly"/>
    <property type="evidence" value="ECO:0007669"/>
    <property type="project" value="InterPro"/>
</dbReference>
<dbReference type="InterPro" id="IPR037224">
    <property type="entry name" value="PapC_N_sf"/>
</dbReference>
<accession>A0A2F0P7U1</accession>
<dbReference type="InterPro" id="IPR025949">
    <property type="entry name" value="PapC-like_C"/>
</dbReference>
<comment type="similarity">
    <text evidence="2 9">Belongs to the fimbrial export usher family.</text>
</comment>
<sequence length="849" mass="92974">MMFLPAGKSFRLSILSAWVALCCFGFTSAAGAQEEIQFNIDVLDVNDRKNIDLSQFARSGYIMPGTYGMAVHVNKSDLPEQQIAFYAPDDDPNGSRACVSRPLMEQLGLKTALHKGLAWWHQGECLDEASLKGMEIRGDLATSSLYLSIPQAYLDYVSEDWDPPSRWDEGIPGLLLDYNLNAQTQHQIQAGTRGYSMSGNGTAGANLGAWRLRADWQAQLNHQTGSGQPTDKRLDWSRYYAYRAVSALRSKLTLGEGYLDSGLFDSFRFGGLSLRSDDNMLPPNLRGYAPEVTGVAKSNAKVIISQQGRVLYETTVAAGPFRIQDLNDAVSGELNVRVEEQDGSVQEFTMNTASIPYLTRPGSLRYKLALGKPSDIEHRYRGPLFGTGELSWGVSNGWSLYGGALLGGDYNAVALGIGRDLMLLGALSFDATQSRAKLPYSGEILSGGSYRLNYSKSFDELDSQVTFAGYRFSEQNFMSMSEYLDAREYGRRFGNGKEMYTITYNQQLRNLGASAYLNYSHQTYWDRPANDRYNLTLSRYFDVGRVKNLGLSLSAYRNRYNERNDDGMYLSLSVPWGNGATLSYNAMLKRDDNTHRVGYYDRLDGRSNYQLSAGGSRSGANLSGYFNREGDMARVTASASYQQDRYSAVGLSAQGGMTLTAEGGAFHRSNLPGSTRLLLDTEGVSGVPVRGYGNVAGTNLWGKVVVADVNSYYRNKASIDLDKLGEGAEAVKSVVQATLTEGAIGYRRFEVIAGEKAMAVIKLADGSEPPFGATVRNARQQETGIVNDGGSIYLSGIKAGESMTVHWEGAAQCTVQLPMSLPPEILVNNLLLPCRALSGVNEYQSESGA</sequence>
<dbReference type="InterPro" id="IPR043142">
    <property type="entry name" value="PapC-like_C_sf"/>
</dbReference>
<reference evidence="14" key="1">
    <citation type="submission" date="2016-04" db="EMBL/GenBank/DDBJ databases">
        <authorList>
            <person name="Osei Sekyere J."/>
            <person name="Sivertsen A."/>
            <person name="Pedersen A.T."/>
            <person name="Sundsfjord A."/>
        </authorList>
    </citation>
    <scope>NUCLEOTIDE SEQUENCE [LARGE SCALE GENOMIC DNA]</scope>
    <source>
        <strain evidence="14">945174350</strain>
    </source>
</reference>
<dbReference type="Gene3D" id="3.10.20.410">
    <property type="match status" value="1"/>
</dbReference>
<keyword evidence="7 9" id="KW-0472">Membrane</keyword>
<dbReference type="EMBL" id="LJEX02000141">
    <property type="protein sequence ID" value="OCO80162.1"/>
    <property type="molecule type" value="Genomic_DNA"/>
</dbReference>
<dbReference type="Gene3D" id="2.60.40.2070">
    <property type="match status" value="1"/>
</dbReference>
<dbReference type="Pfam" id="PF13954">
    <property type="entry name" value="PapC_N"/>
    <property type="match status" value="1"/>
</dbReference>
<evidence type="ECO:0000256" key="1">
    <source>
        <dbReference type="ARBA" id="ARBA00004571"/>
    </source>
</evidence>
<dbReference type="Pfam" id="PF13953">
    <property type="entry name" value="PapC_C"/>
    <property type="match status" value="1"/>
</dbReference>
<dbReference type="SUPFAM" id="SSF141729">
    <property type="entry name" value="FimD N-terminal domain-like"/>
    <property type="match status" value="1"/>
</dbReference>
<feature type="chain" id="PRO_5026327950" evidence="10">
    <location>
        <begin position="33"/>
        <end position="849"/>
    </location>
</feature>
<dbReference type="PANTHER" id="PTHR30451">
    <property type="entry name" value="OUTER MEMBRANE USHER PROTEIN"/>
    <property type="match status" value="1"/>
</dbReference>
<keyword evidence="6 10" id="KW-0732">Signal</keyword>
<comment type="subcellular location">
    <subcellularLocation>
        <location evidence="1 9">Cell outer membrane</location>
        <topology evidence="1 9">Multi-pass membrane protein</topology>
    </subcellularLocation>
</comment>
<dbReference type="FunFam" id="2.60.40.3110:FF:000001">
    <property type="entry name" value="Putative fimbrial outer membrane usher"/>
    <property type="match status" value="1"/>
</dbReference>
<dbReference type="PROSITE" id="PS01151">
    <property type="entry name" value="FIMBRIAL_USHER"/>
    <property type="match status" value="1"/>
</dbReference>
<evidence type="ECO:0000256" key="6">
    <source>
        <dbReference type="ARBA" id="ARBA00022729"/>
    </source>
</evidence>
<name>A0A2F0P7U1_SERMA</name>
<evidence type="ECO:0000256" key="5">
    <source>
        <dbReference type="ARBA" id="ARBA00022692"/>
    </source>
</evidence>
<feature type="signal peptide" evidence="10">
    <location>
        <begin position="1"/>
        <end position="32"/>
    </location>
</feature>
<evidence type="ECO:0000259" key="12">
    <source>
        <dbReference type="Pfam" id="PF13954"/>
    </source>
</evidence>
<organism evidence="13 14">
    <name type="scientific">Serratia marcescens</name>
    <dbReference type="NCBI Taxonomy" id="615"/>
    <lineage>
        <taxon>Bacteria</taxon>
        <taxon>Pseudomonadati</taxon>
        <taxon>Pseudomonadota</taxon>
        <taxon>Gammaproteobacteria</taxon>
        <taxon>Enterobacterales</taxon>
        <taxon>Yersiniaceae</taxon>
        <taxon>Serratia</taxon>
    </lineage>
</organism>